<evidence type="ECO:0000313" key="2">
    <source>
        <dbReference type="EMBL" id="CAH0044881.1"/>
    </source>
</evidence>
<feature type="region of interest" description="Disordered" evidence="1">
    <location>
        <begin position="72"/>
        <end position="94"/>
    </location>
</feature>
<keyword evidence="3" id="KW-1185">Reference proteome</keyword>
<evidence type="ECO:0000256" key="1">
    <source>
        <dbReference type="SAM" id="MobiDB-lite"/>
    </source>
</evidence>
<dbReference type="EMBL" id="CABFOC020000007">
    <property type="protein sequence ID" value="CAH0044881.1"/>
    <property type="molecule type" value="Genomic_DNA"/>
</dbReference>
<proteinExistence type="predicted"/>
<organism evidence="2 3">
    <name type="scientific">Clonostachys solani</name>
    <dbReference type="NCBI Taxonomy" id="160281"/>
    <lineage>
        <taxon>Eukaryota</taxon>
        <taxon>Fungi</taxon>
        <taxon>Dikarya</taxon>
        <taxon>Ascomycota</taxon>
        <taxon>Pezizomycotina</taxon>
        <taxon>Sordariomycetes</taxon>
        <taxon>Hypocreomycetidae</taxon>
        <taxon>Hypocreales</taxon>
        <taxon>Bionectriaceae</taxon>
        <taxon>Clonostachys</taxon>
    </lineage>
</organism>
<protein>
    <submittedName>
        <fullName evidence="2">Uncharacterized protein</fullName>
    </submittedName>
</protein>
<sequence>MVQVPTPPLPPWMNTLAPAGRGLPPGVSDCTARQSVDKMAYWRRVPMPRAVAEENRPPKTSWPSAKSVLEGCLATTRPQTSKPGVAGRGTTRQP</sequence>
<gene>
    <name evidence="2" type="ORF">CSOL1703_00010621</name>
</gene>
<comment type="caution">
    <text evidence="2">The sequence shown here is derived from an EMBL/GenBank/DDBJ whole genome shotgun (WGS) entry which is preliminary data.</text>
</comment>
<feature type="non-terminal residue" evidence="2">
    <location>
        <position position="94"/>
    </location>
</feature>
<dbReference type="Proteomes" id="UP000775872">
    <property type="component" value="Unassembled WGS sequence"/>
</dbReference>
<evidence type="ECO:0000313" key="3">
    <source>
        <dbReference type="Proteomes" id="UP000775872"/>
    </source>
</evidence>
<name>A0A9N9WAF6_9HYPO</name>
<accession>A0A9N9WAF6</accession>
<reference evidence="2" key="1">
    <citation type="submission" date="2021-10" db="EMBL/GenBank/DDBJ databases">
        <authorList>
            <person name="Piombo E."/>
        </authorList>
    </citation>
    <scope>NUCLEOTIDE SEQUENCE</scope>
</reference>
<dbReference type="AlphaFoldDB" id="A0A9N9WAF6"/>